<dbReference type="AlphaFoldDB" id="A0AAE3L107"/>
<evidence type="ECO:0000256" key="7">
    <source>
        <dbReference type="ARBA" id="ARBA00023010"/>
    </source>
</evidence>
<comment type="subunit">
    <text evidence="9">The Tat system comprises two distinct complexes: a TatABC complex, containing multiple copies of TatA, TatB and TatC subunits, and a separate TatA complex, containing only TatA subunits. Substrates initially bind to the TatABC complex, which probably triggers association of the separate TatA complex to form the active translocon.</text>
</comment>
<dbReference type="EMBL" id="JANUCT010000007">
    <property type="protein sequence ID" value="MCS3903339.1"/>
    <property type="molecule type" value="Genomic_DNA"/>
</dbReference>
<feature type="compositionally biased region" description="Basic and acidic residues" evidence="10">
    <location>
        <begin position="100"/>
        <end position="115"/>
    </location>
</feature>
<dbReference type="PANTHER" id="PTHR33162:SF1">
    <property type="entry name" value="SEC-INDEPENDENT PROTEIN TRANSLOCASE PROTEIN TATA, CHLOROPLASTIC"/>
    <property type="match status" value="1"/>
</dbReference>
<gene>
    <name evidence="9" type="primary">tatB</name>
    <name evidence="12" type="ORF">J2T55_001359</name>
</gene>
<dbReference type="Pfam" id="PF02416">
    <property type="entry name" value="TatA_B_E"/>
    <property type="match status" value="1"/>
</dbReference>
<dbReference type="HAMAP" id="MF_00237">
    <property type="entry name" value="TatB"/>
    <property type="match status" value="1"/>
</dbReference>
<feature type="transmembrane region" description="Helical" evidence="11">
    <location>
        <begin position="6"/>
        <end position="25"/>
    </location>
</feature>
<evidence type="ECO:0000256" key="11">
    <source>
        <dbReference type="SAM" id="Phobius"/>
    </source>
</evidence>
<keyword evidence="2 9" id="KW-0813">Transport</keyword>
<dbReference type="InterPro" id="IPR018448">
    <property type="entry name" value="TatB"/>
</dbReference>
<evidence type="ECO:0000256" key="4">
    <source>
        <dbReference type="ARBA" id="ARBA00022692"/>
    </source>
</evidence>
<feature type="region of interest" description="Disordered" evidence="10">
    <location>
        <begin position="59"/>
        <end position="135"/>
    </location>
</feature>
<evidence type="ECO:0000256" key="6">
    <source>
        <dbReference type="ARBA" id="ARBA00022989"/>
    </source>
</evidence>
<feature type="compositionally biased region" description="Basic and acidic residues" evidence="10">
    <location>
        <begin position="125"/>
        <end position="135"/>
    </location>
</feature>
<reference evidence="12" key="1">
    <citation type="submission" date="2022-08" db="EMBL/GenBank/DDBJ databases">
        <title>Genomic Encyclopedia of Type Strains, Phase III (KMG-III): the genomes of soil and plant-associated and newly described type strains.</title>
        <authorList>
            <person name="Whitman W."/>
        </authorList>
    </citation>
    <scope>NUCLEOTIDE SEQUENCE</scope>
    <source>
        <strain evidence="12">HMT 1</strain>
    </source>
</reference>
<dbReference type="RefSeq" id="WP_259055034.1">
    <property type="nucleotide sequence ID" value="NZ_JANUCT010000007.1"/>
</dbReference>
<keyword evidence="5 9" id="KW-0653">Protein transport</keyword>
<comment type="similarity">
    <text evidence="9">Belongs to the TatB family.</text>
</comment>
<dbReference type="GO" id="GO:0043953">
    <property type="term" value="P:protein transport by the Tat complex"/>
    <property type="evidence" value="ECO:0007669"/>
    <property type="project" value="UniProtKB-UniRule"/>
</dbReference>
<name>A0AAE3L107_9GAMM</name>
<evidence type="ECO:0000256" key="3">
    <source>
        <dbReference type="ARBA" id="ARBA00022475"/>
    </source>
</evidence>
<dbReference type="NCBIfam" id="TIGR01410">
    <property type="entry name" value="tatB"/>
    <property type="match status" value="1"/>
</dbReference>
<feature type="compositionally biased region" description="Basic and acidic residues" evidence="10">
    <location>
        <begin position="59"/>
        <end position="73"/>
    </location>
</feature>
<evidence type="ECO:0000256" key="2">
    <source>
        <dbReference type="ARBA" id="ARBA00022448"/>
    </source>
</evidence>
<protein>
    <recommendedName>
        <fullName evidence="9">Sec-independent protein translocase protein TatB</fullName>
    </recommendedName>
</protein>
<comment type="caution">
    <text evidence="12">The sequence shown here is derived from an EMBL/GenBank/DDBJ whole genome shotgun (WGS) entry which is preliminary data.</text>
</comment>
<evidence type="ECO:0000256" key="8">
    <source>
        <dbReference type="ARBA" id="ARBA00023136"/>
    </source>
</evidence>
<keyword evidence="6 9" id="KW-1133">Transmembrane helix</keyword>
<keyword evidence="13" id="KW-1185">Reference proteome</keyword>
<evidence type="ECO:0000256" key="10">
    <source>
        <dbReference type="SAM" id="MobiDB-lite"/>
    </source>
</evidence>
<dbReference type="Proteomes" id="UP001204445">
    <property type="component" value="Unassembled WGS sequence"/>
</dbReference>
<dbReference type="PRINTS" id="PR01506">
    <property type="entry name" value="TATBPROTEIN"/>
</dbReference>
<comment type="function">
    <text evidence="9">Part of the twin-arginine translocation (Tat) system that transports large folded proteins containing a characteristic twin-arginine motif in their signal peptide across membranes. Together with TatC, TatB is part of a receptor directly interacting with Tat signal peptides. TatB may form an oligomeric binding site that transiently accommodates folded Tat precursor proteins before their translocation.</text>
</comment>
<proteinExistence type="inferred from homology"/>
<sequence>MFDLGFWELVLIGIVGLLVVGPDRLPGFARELGRWVRKIRHLSSDARRELQRELQWDEKDDPRRDVARAKNELGQKLNDLDQLMQQAPDRQPGWQSEYTADGRKKPADDSAKDAATDTGEQPADDTSRDDGTRQP</sequence>
<dbReference type="GO" id="GO:0033281">
    <property type="term" value="C:TAT protein transport complex"/>
    <property type="evidence" value="ECO:0007669"/>
    <property type="project" value="UniProtKB-UniRule"/>
</dbReference>
<accession>A0AAE3L107</accession>
<evidence type="ECO:0000256" key="9">
    <source>
        <dbReference type="HAMAP-Rule" id="MF_00237"/>
    </source>
</evidence>
<keyword evidence="3 9" id="KW-1003">Cell membrane</keyword>
<dbReference type="GO" id="GO:0008320">
    <property type="term" value="F:protein transmembrane transporter activity"/>
    <property type="evidence" value="ECO:0007669"/>
    <property type="project" value="UniProtKB-UniRule"/>
</dbReference>
<comment type="subcellular location">
    <subcellularLocation>
        <location evidence="9">Cell membrane</location>
        <topology evidence="9">Single-pass membrane protein</topology>
    </subcellularLocation>
    <subcellularLocation>
        <location evidence="1">Membrane</location>
        <topology evidence="1">Single-pass membrane protein</topology>
    </subcellularLocation>
</comment>
<keyword evidence="7 9" id="KW-0811">Translocation</keyword>
<dbReference type="PANTHER" id="PTHR33162">
    <property type="entry name" value="SEC-INDEPENDENT PROTEIN TRANSLOCASE PROTEIN TATA, CHLOROPLASTIC"/>
    <property type="match status" value="1"/>
</dbReference>
<keyword evidence="4 9" id="KW-0812">Transmembrane</keyword>
<evidence type="ECO:0000313" key="13">
    <source>
        <dbReference type="Proteomes" id="UP001204445"/>
    </source>
</evidence>
<evidence type="ECO:0000256" key="1">
    <source>
        <dbReference type="ARBA" id="ARBA00004167"/>
    </source>
</evidence>
<evidence type="ECO:0000256" key="5">
    <source>
        <dbReference type="ARBA" id="ARBA00022927"/>
    </source>
</evidence>
<dbReference type="Gene3D" id="1.20.5.3310">
    <property type="match status" value="1"/>
</dbReference>
<evidence type="ECO:0000313" key="12">
    <source>
        <dbReference type="EMBL" id="MCS3903339.1"/>
    </source>
</evidence>
<dbReference type="InterPro" id="IPR003369">
    <property type="entry name" value="TatA/B/E"/>
</dbReference>
<keyword evidence="8 9" id="KW-0472">Membrane</keyword>
<organism evidence="12 13">
    <name type="scientific">Methylohalomonas lacus</name>
    <dbReference type="NCBI Taxonomy" id="398773"/>
    <lineage>
        <taxon>Bacteria</taxon>
        <taxon>Pseudomonadati</taxon>
        <taxon>Pseudomonadota</taxon>
        <taxon>Gammaproteobacteria</taxon>
        <taxon>Methylohalomonadales</taxon>
        <taxon>Methylohalomonadaceae</taxon>
        <taxon>Methylohalomonas</taxon>
    </lineage>
</organism>